<sequence>MNLFSNYKDIRKKISKDEYEELVRVQKTKTRIGFCLLGWSVDDRIEELEALEENYGFVFLAEKEWLLDYRDHGKQPVYSLWLKDKMWDILAGCINVVEYGEDPRWWPEKVVQFSINTEELFFEFSESIASDYILPKILVVNVPYLNGSVSLPHLVVAYELIHDFEYILQSISKYNNAEMQVESIDILSMDDPSAWLINQDGDGCLWDMPVRGRK</sequence>
<keyword evidence="2" id="KW-1185">Reference proteome</keyword>
<evidence type="ECO:0000313" key="2">
    <source>
        <dbReference type="Proteomes" id="UP001056255"/>
    </source>
</evidence>
<reference evidence="1" key="1">
    <citation type="submission" date="2021-08" db="EMBL/GenBank/DDBJ databases">
        <authorList>
            <person name="Sakaguchi M."/>
            <person name="Kikuchi T."/>
            <person name="Urbanczyk H."/>
        </authorList>
    </citation>
    <scope>NUCLEOTIDE SEQUENCE</scope>
    <source>
        <strain evidence="1">020920N</strain>
    </source>
</reference>
<accession>A0ABY4WXJ2</accession>
<protein>
    <submittedName>
        <fullName evidence="1">Uncharacterized protein</fullName>
    </submittedName>
</protein>
<gene>
    <name evidence="1" type="ORF">K6Q96_06760</name>
</gene>
<dbReference type="Proteomes" id="UP001056255">
    <property type="component" value="Chromosome I"/>
</dbReference>
<dbReference type="EMBL" id="CP082275">
    <property type="protein sequence ID" value="USH03688.1"/>
    <property type="molecule type" value="Genomic_DNA"/>
</dbReference>
<evidence type="ECO:0000313" key="1">
    <source>
        <dbReference type="EMBL" id="USH03688.1"/>
    </source>
</evidence>
<name>A0ABY4WXJ2_9GAMM</name>
<dbReference type="RefSeq" id="WP_251878907.1">
    <property type="nucleotide sequence ID" value="NZ_CP082275.1"/>
</dbReference>
<organism evidence="1 2">
    <name type="scientific">Grimontia kaedaensis</name>
    <dbReference type="NCBI Taxonomy" id="2872157"/>
    <lineage>
        <taxon>Bacteria</taxon>
        <taxon>Pseudomonadati</taxon>
        <taxon>Pseudomonadota</taxon>
        <taxon>Gammaproteobacteria</taxon>
        <taxon>Vibrionales</taxon>
        <taxon>Vibrionaceae</taxon>
        <taxon>Grimontia</taxon>
    </lineage>
</organism>
<proteinExistence type="predicted"/>